<name>A0AAD9ZE15_9LECA</name>
<proteinExistence type="predicted"/>
<sequence>MVSGQQSLPHRGTNNSLSDDEAVPNTDPSDLYVQTSSLLLERLQAYKHACGYLENYISETEKVQKVHAKEYEKVLKTVSSPLKEGHHFDQNLGGIAGLFENIRSNTQGIAASHIETEKQLKGQVLPILGRLHAEIKNKTKELNKGAVKGSKEVNKARNNTQKNIELLGQHTAKFSSSSGKIEPNNDPYILQRLVNHRLHKQVLEENNNRQDLLAVQDSFLQFEGHIIETIQMTMSQFLQCVGGQSERQKAMYANMIETTQRIPKDFEWKGFVQRNNNTLIDPSVPQRTASHITFPNQDHISTQPLISGTLEQKSRAALKGYSTYYYVITRSKYLHEFKDDDDIKREPTPELSLYLPDCLVGSVNGEKFTIKGKDTSKGKVGSAMAMSHELSFKAHTSGDAEKWYNIIREAASEGSFSGSTPTSPVESRNVSGQSAPPQYQDGKQPAPVQTQNLPHTGYQGSVVTPGPSSGTAPASARGVGQQHMNTPISAGVGLSPAAGAGPTSGLDRAPGQY</sequence>
<feature type="region of interest" description="Disordered" evidence="2">
    <location>
        <begin position="413"/>
        <end position="513"/>
    </location>
</feature>
<feature type="region of interest" description="Disordered" evidence="2">
    <location>
        <begin position="1"/>
        <end position="28"/>
    </location>
</feature>
<protein>
    <recommendedName>
        <fullName evidence="3">PH domain-containing protein</fullName>
    </recommendedName>
</protein>
<evidence type="ECO:0000259" key="3">
    <source>
        <dbReference type="PROSITE" id="PS50003"/>
    </source>
</evidence>
<keyword evidence="1" id="KW-0597">Phosphoprotein</keyword>
<dbReference type="AlphaFoldDB" id="A0AAD9ZE15"/>
<dbReference type="SMART" id="SM00233">
    <property type="entry name" value="PH"/>
    <property type="match status" value="1"/>
</dbReference>
<dbReference type="Gene3D" id="2.30.29.30">
    <property type="entry name" value="Pleckstrin-homology domain (PH domain)/Phosphotyrosine-binding domain (PTB)"/>
    <property type="match status" value="1"/>
</dbReference>
<dbReference type="PROSITE" id="PS50003">
    <property type="entry name" value="PH_DOMAIN"/>
    <property type="match status" value="1"/>
</dbReference>
<feature type="compositionally biased region" description="Polar residues" evidence="2">
    <location>
        <begin position="1"/>
        <end position="17"/>
    </location>
</feature>
<dbReference type="SUPFAM" id="SSF50729">
    <property type="entry name" value="PH domain-like"/>
    <property type="match status" value="1"/>
</dbReference>
<comment type="caution">
    <text evidence="4">The sequence shown here is derived from an EMBL/GenBank/DDBJ whole genome shotgun (WGS) entry which is preliminary data.</text>
</comment>
<dbReference type="PANTHER" id="PTHR31941">
    <property type="entry name" value="CYTOSKELETAL SIGNALING PROTEIN SLM1"/>
    <property type="match status" value="1"/>
</dbReference>
<feature type="compositionally biased region" description="Polar residues" evidence="2">
    <location>
        <begin position="447"/>
        <end position="472"/>
    </location>
</feature>
<gene>
    <name evidence="4" type="ORF">OEA41_001918</name>
</gene>
<feature type="domain" description="PH" evidence="3">
    <location>
        <begin position="303"/>
        <end position="412"/>
    </location>
</feature>
<dbReference type="Pfam" id="PF20400">
    <property type="entry name" value="BAR_4"/>
    <property type="match status" value="1"/>
</dbReference>
<dbReference type="Pfam" id="PF20399">
    <property type="entry name" value="PH_20"/>
    <property type="match status" value="1"/>
</dbReference>
<accession>A0AAD9ZE15</accession>
<dbReference type="InterPro" id="IPR011993">
    <property type="entry name" value="PH-like_dom_sf"/>
</dbReference>
<reference evidence="4" key="1">
    <citation type="submission" date="2022-11" db="EMBL/GenBank/DDBJ databases">
        <title>Chromosomal genome sequence assembly and mating type (MAT) locus characterization of the leprose asexual lichenized fungus Lepraria neglecta (Nyl.) Erichsen.</title>
        <authorList>
            <person name="Allen J.L."/>
            <person name="Pfeffer B."/>
        </authorList>
    </citation>
    <scope>NUCLEOTIDE SEQUENCE</scope>
    <source>
        <strain evidence="4">Allen 5258</strain>
    </source>
</reference>
<dbReference type="Proteomes" id="UP001276659">
    <property type="component" value="Unassembled WGS sequence"/>
</dbReference>
<feature type="compositionally biased region" description="Polar residues" evidence="2">
    <location>
        <begin position="414"/>
        <end position="437"/>
    </location>
</feature>
<dbReference type="InterPro" id="IPR043453">
    <property type="entry name" value="Slm1_PH"/>
</dbReference>
<evidence type="ECO:0000256" key="2">
    <source>
        <dbReference type="SAM" id="MobiDB-lite"/>
    </source>
</evidence>
<evidence type="ECO:0000313" key="4">
    <source>
        <dbReference type="EMBL" id="KAK3174672.1"/>
    </source>
</evidence>
<dbReference type="Gene3D" id="1.20.1270.60">
    <property type="entry name" value="Arfaptin homology (AH) domain/BAR domain"/>
    <property type="match status" value="1"/>
</dbReference>
<evidence type="ECO:0000313" key="5">
    <source>
        <dbReference type="Proteomes" id="UP001276659"/>
    </source>
</evidence>
<dbReference type="InterPro" id="IPR001849">
    <property type="entry name" value="PH_domain"/>
</dbReference>
<dbReference type="SUPFAM" id="SSF103657">
    <property type="entry name" value="BAR/IMD domain-like"/>
    <property type="match status" value="1"/>
</dbReference>
<dbReference type="CDD" id="cd13311">
    <property type="entry name" value="PH_Slm1"/>
    <property type="match status" value="1"/>
</dbReference>
<evidence type="ECO:0000256" key="1">
    <source>
        <dbReference type="ARBA" id="ARBA00022553"/>
    </source>
</evidence>
<dbReference type="PANTHER" id="PTHR31941:SF1">
    <property type="entry name" value="CYTOSKELETAL SIGNALING PROTEIN SLM1"/>
    <property type="match status" value="1"/>
</dbReference>
<dbReference type="EMBL" id="JASNWA010000006">
    <property type="protein sequence ID" value="KAK3174672.1"/>
    <property type="molecule type" value="Genomic_DNA"/>
</dbReference>
<keyword evidence="5" id="KW-1185">Reference proteome</keyword>
<dbReference type="InterPro" id="IPR046868">
    <property type="entry name" value="BAR_4"/>
</dbReference>
<organism evidence="4 5">
    <name type="scientific">Lepraria neglecta</name>
    <dbReference type="NCBI Taxonomy" id="209136"/>
    <lineage>
        <taxon>Eukaryota</taxon>
        <taxon>Fungi</taxon>
        <taxon>Dikarya</taxon>
        <taxon>Ascomycota</taxon>
        <taxon>Pezizomycotina</taxon>
        <taxon>Lecanoromycetes</taxon>
        <taxon>OSLEUM clade</taxon>
        <taxon>Lecanoromycetidae</taxon>
        <taxon>Lecanorales</taxon>
        <taxon>Lecanorineae</taxon>
        <taxon>Stereocaulaceae</taxon>
        <taxon>Lepraria</taxon>
    </lineage>
</organism>
<dbReference type="InterPro" id="IPR046869">
    <property type="entry name" value="SLM1/RGC1-like_PH"/>
</dbReference>
<dbReference type="InterPro" id="IPR027267">
    <property type="entry name" value="AH/BAR_dom_sf"/>
</dbReference>